<dbReference type="KEGG" id="tim:GMBLW1_03120"/>
<keyword evidence="1" id="KW-1133">Transmembrane helix</keyword>
<keyword evidence="1" id="KW-0812">Transmembrane</keyword>
<dbReference type="RefSeq" id="WP_162658817.1">
    <property type="nucleotide sequence ID" value="NZ_LR593887.1"/>
</dbReference>
<sequence>MAAFFTSLTPMQIAFFVNFFFQITFFIGIIKSKKYGESSSVASQLLIVSFLVQFVLSILMASELSHRK</sequence>
<feature type="transmembrane region" description="Helical" evidence="1">
    <location>
        <begin position="42"/>
        <end position="62"/>
    </location>
</feature>
<name>A0A6C2YPT6_9BACT</name>
<dbReference type="AlphaFoldDB" id="A0A6C2YPT6"/>
<dbReference type="InParanoid" id="A0A6C2YPT6"/>
<evidence type="ECO:0000256" key="1">
    <source>
        <dbReference type="SAM" id="Phobius"/>
    </source>
</evidence>
<dbReference type="EMBL" id="LR586016">
    <property type="protein sequence ID" value="VIP03648.1"/>
    <property type="molecule type" value="Genomic_DNA"/>
</dbReference>
<accession>A0A6C2YPT6</accession>
<dbReference type="Proteomes" id="UP000464378">
    <property type="component" value="Chromosome"/>
</dbReference>
<gene>
    <name evidence="2" type="ORF">GMBLW1_03120</name>
</gene>
<proteinExistence type="predicted"/>
<evidence type="ECO:0000313" key="2">
    <source>
        <dbReference type="EMBL" id="VIP03648.1"/>
    </source>
</evidence>
<reference evidence="2" key="1">
    <citation type="submission" date="2019-04" db="EMBL/GenBank/DDBJ databases">
        <authorList>
            <consortium name="Science for Life Laboratories"/>
        </authorList>
    </citation>
    <scope>NUCLEOTIDE SEQUENCE</scope>
    <source>
        <strain evidence="2">MBLW1</strain>
    </source>
</reference>
<protein>
    <submittedName>
        <fullName evidence="2">Uncharacterized protein</fullName>
    </submittedName>
</protein>
<evidence type="ECO:0000313" key="3">
    <source>
        <dbReference type="Proteomes" id="UP000464378"/>
    </source>
</evidence>
<organism evidence="2">
    <name type="scientific">Tuwongella immobilis</name>
    <dbReference type="NCBI Taxonomy" id="692036"/>
    <lineage>
        <taxon>Bacteria</taxon>
        <taxon>Pseudomonadati</taxon>
        <taxon>Planctomycetota</taxon>
        <taxon>Planctomycetia</taxon>
        <taxon>Gemmatales</taxon>
        <taxon>Gemmataceae</taxon>
        <taxon>Tuwongella</taxon>
    </lineage>
</organism>
<keyword evidence="3" id="KW-1185">Reference proteome</keyword>
<keyword evidence="1" id="KW-0472">Membrane</keyword>
<dbReference type="EMBL" id="LR593887">
    <property type="protein sequence ID" value="VTS04664.1"/>
    <property type="molecule type" value="Genomic_DNA"/>
</dbReference>
<feature type="transmembrane region" description="Helical" evidence="1">
    <location>
        <begin position="12"/>
        <end position="30"/>
    </location>
</feature>